<dbReference type="Pfam" id="PF13192">
    <property type="entry name" value="Thioredoxin_3"/>
    <property type="match status" value="1"/>
</dbReference>
<dbReference type="InterPro" id="IPR016024">
    <property type="entry name" value="ARM-type_fold"/>
</dbReference>
<dbReference type="OrthoDB" id="5419931at2"/>
<dbReference type="PANTHER" id="PTHR37170">
    <property type="entry name" value="GLUTAREDOXIN-RELATED"/>
    <property type="match status" value="1"/>
</dbReference>
<keyword evidence="3" id="KW-1185">Reference proteome</keyword>
<reference evidence="2 3" key="1">
    <citation type="journal article" date="2009" name="Environ. Microbiol.">
        <title>Genome sequence of Desulfobacterium autotrophicum HRM2, a marine sulfate reducer oxidizing organic carbon completely to carbon dioxide.</title>
        <authorList>
            <person name="Strittmatter A.W."/>
            <person name="Liesegang H."/>
            <person name="Rabus R."/>
            <person name="Decker I."/>
            <person name="Amann J."/>
            <person name="Andres S."/>
            <person name="Henne A."/>
            <person name="Fricke W.F."/>
            <person name="Martinez-Arias R."/>
            <person name="Bartels D."/>
            <person name="Goesmann A."/>
            <person name="Krause L."/>
            <person name="Puehler A."/>
            <person name="Klenk H.P."/>
            <person name="Richter M."/>
            <person name="Schuler M."/>
            <person name="Gloeckner F.O."/>
            <person name="Meyerdierks A."/>
            <person name="Gottschalk G."/>
            <person name="Amann R."/>
        </authorList>
    </citation>
    <scope>NUCLEOTIDE SEQUENCE [LARGE SCALE GENOMIC DNA]</scope>
    <source>
        <strain evidence="3">ATCC 43914 / DSM 3382 / HRM2</strain>
    </source>
</reference>
<dbReference type="InterPro" id="IPR011989">
    <property type="entry name" value="ARM-like"/>
</dbReference>
<evidence type="ECO:0000313" key="2">
    <source>
        <dbReference type="EMBL" id="ACN17314.1"/>
    </source>
</evidence>
<accession>C0QD82</accession>
<dbReference type="HOGENOM" id="CLU_838695_0_0_7"/>
<dbReference type="GO" id="GO:0016787">
    <property type="term" value="F:hydrolase activity"/>
    <property type="evidence" value="ECO:0007669"/>
    <property type="project" value="UniProtKB-KW"/>
</dbReference>
<feature type="domain" description="Thioredoxin-like fold" evidence="1">
    <location>
        <begin position="123"/>
        <end position="191"/>
    </location>
</feature>
<dbReference type="eggNOG" id="COG3634">
    <property type="taxonomic scope" value="Bacteria"/>
</dbReference>
<gene>
    <name evidence="2" type="ordered locus">HRM2_42580</name>
</gene>
<dbReference type="AlphaFoldDB" id="C0QD82"/>
<dbReference type="PANTHER" id="PTHR37170:SF1">
    <property type="entry name" value="GLUTAREDOXIN-LIKE PROTEIN"/>
    <property type="match status" value="1"/>
</dbReference>
<dbReference type="RefSeq" id="WP_015906046.1">
    <property type="nucleotide sequence ID" value="NC_012108.1"/>
</dbReference>
<protein>
    <submittedName>
        <fullName evidence="2">HAD family hydrolase</fullName>
    </submittedName>
</protein>
<dbReference type="EMBL" id="CP001087">
    <property type="protein sequence ID" value="ACN17314.1"/>
    <property type="molecule type" value="Genomic_DNA"/>
</dbReference>
<dbReference type="InterPro" id="IPR036249">
    <property type="entry name" value="Thioredoxin-like_sf"/>
</dbReference>
<dbReference type="STRING" id="177437.HRM2_42580"/>
<evidence type="ECO:0000313" key="3">
    <source>
        <dbReference type="Proteomes" id="UP000000442"/>
    </source>
</evidence>
<dbReference type="Gene3D" id="3.40.30.80">
    <property type="match status" value="1"/>
</dbReference>
<dbReference type="SUPFAM" id="SSF52833">
    <property type="entry name" value="Thioredoxin-like"/>
    <property type="match status" value="1"/>
</dbReference>
<organism evidence="2 3">
    <name type="scientific">Desulforapulum autotrophicum (strain ATCC 43914 / DSM 3382 / VKM B-1955 / HRM2)</name>
    <name type="common">Desulfobacterium autotrophicum</name>
    <dbReference type="NCBI Taxonomy" id="177437"/>
    <lineage>
        <taxon>Bacteria</taxon>
        <taxon>Pseudomonadati</taxon>
        <taxon>Thermodesulfobacteriota</taxon>
        <taxon>Desulfobacteria</taxon>
        <taxon>Desulfobacterales</taxon>
        <taxon>Desulfobacteraceae</taxon>
        <taxon>Desulforapulum</taxon>
    </lineage>
</organism>
<keyword evidence="2" id="KW-0378">Hydrolase</keyword>
<dbReference type="KEGG" id="dat:HRM2_42580"/>
<dbReference type="Gene3D" id="1.25.10.10">
    <property type="entry name" value="Leucine-rich Repeat Variant"/>
    <property type="match status" value="1"/>
</dbReference>
<proteinExistence type="predicted"/>
<dbReference type="Proteomes" id="UP000000442">
    <property type="component" value="Chromosome"/>
</dbReference>
<sequence>MEANELRSGITRLGDRLNGTLKITLALTGRQNDNRFVDFCQELEALLPGLTVVRKMDKEKILPGIMITDNLIYSAIPQARAIAPFLETLALVNGPLPHLPETLQKSLSCIDIPTRLTLYTAVHCPHCPGMVRAMTPLAAACKNIILTVIDGTLFPEAAASDRVMSVPCLILNQEMRWTGNAPPAEVVEMIINQDPSMLSIPSLQTILEDGRASWIAAKMMGANAVFPSFIGLLLHPTWSVRLGAMVVLEEMAETTPDLAARIAPHLWKAFGEADTTVKGDILYALGEVGDQSMGTRIKALIPTLENKDLREAALDALAALASRS</sequence>
<evidence type="ECO:0000259" key="1">
    <source>
        <dbReference type="Pfam" id="PF13192"/>
    </source>
</evidence>
<dbReference type="SUPFAM" id="SSF48371">
    <property type="entry name" value="ARM repeat"/>
    <property type="match status" value="1"/>
</dbReference>
<dbReference type="InterPro" id="IPR012336">
    <property type="entry name" value="Thioredoxin-like_fold"/>
</dbReference>
<name>C0QD82_DESAH</name>
<dbReference type="eggNOG" id="COG1413">
    <property type="taxonomic scope" value="Bacteria"/>
</dbReference>